<reference evidence="1" key="1">
    <citation type="submission" date="2023-03" db="EMBL/GenBank/DDBJ databases">
        <title>Massive genome expansion in bonnet fungi (Mycena s.s.) driven by repeated elements and novel gene families across ecological guilds.</title>
        <authorList>
            <consortium name="Lawrence Berkeley National Laboratory"/>
            <person name="Harder C.B."/>
            <person name="Miyauchi S."/>
            <person name="Viragh M."/>
            <person name="Kuo A."/>
            <person name="Thoen E."/>
            <person name="Andreopoulos B."/>
            <person name="Lu D."/>
            <person name="Skrede I."/>
            <person name="Drula E."/>
            <person name="Henrissat B."/>
            <person name="Morin E."/>
            <person name="Kohler A."/>
            <person name="Barry K."/>
            <person name="LaButti K."/>
            <person name="Morin E."/>
            <person name="Salamov A."/>
            <person name="Lipzen A."/>
            <person name="Mereny Z."/>
            <person name="Hegedus B."/>
            <person name="Baldrian P."/>
            <person name="Stursova M."/>
            <person name="Weitz H."/>
            <person name="Taylor A."/>
            <person name="Grigoriev I.V."/>
            <person name="Nagy L.G."/>
            <person name="Martin F."/>
            <person name="Kauserud H."/>
        </authorList>
    </citation>
    <scope>NUCLEOTIDE SEQUENCE</scope>
    <source>
        <strain evidence="1">CBHHK173m</strain>
    </source>
</reference>
<evidence type="ECO:0000313" key="1">
    <source>
        <dbReference type="EMBL" id="KAJ7077992.1"/>
    </source>
</evidence>
<gene>
    <name evidence="1" type="ORF">B0H15DRAFT_760568</name>
</gene>
<protein>
    <submittedName>
        <fullName evidence="1">Uncharacterized protein</fullName>
    </submittedName>
</protein>
<dbReference type="Proteomes" id="UP001222325">
    <property type="component" value="Unassembled WGS sequence"/>
</dbReference>
<dbReference type="EMBL" id="JARJCN010000069">
    <property type="protein sequence ID" value="KAJ7077992.1"/>
    <property type="molecule type" value="Genomic_DNA"/>
</dbReference>
<feature type="non-terminal residue" evidence="1">
    <location>
        <position position="1"/>
    </location>
</feature>
<feature type="non-terminal residue" evidence="1">
    <location>
        <position position="306"/>
    </location>
</feature>
<sequence length="306" mass="35043">GVSDHVLLKAIAASLRGRGSRCTFQEAGSQHAMSMDNAAEIAALGMENDEQAILRTDIPAAYELKGAKLRTGTQRSFYKTMIVQRPRPERIKTTIMLDMTRHAAHELSGRTPTDDQIWLALRHRDITRTTRDFMWRCMHQAYKIGDYWRSIPTYENRAICQVCNVDETMEHILLERSAPGQESLWKLAQELWELKGHPWPDMSIGKVLACGMADFKSARGKSDAGANRLFRILISETMHQIWKERCLRVIERGNDPEKATSEAELLELHNKWLHCINARLKSDALLTDTKKYGSRALKLKTVLRTW</sequence>
<accession>A0AAD6XKR1</accession>
<keyword evidence="2" id="KW-1185">Reference proteome</keyword>
<comment type="caution">
    <text evidence="1">The sequence shown here is derived from an EMBL/GenBank/DDBJ whole genome shotgun (WGS) entry which is preliminary data.</text>
</comment>
<evidence type="ECO:0000313" key="2">
    <source>
        <dbReference type="Proteomes" id="UP001222325"/>
    </source>
</evidence>
<dbReference type="AlphaFoldDB" id="A0AAD6XKR1"/>
<name>A0AAD6XKR1_9AGAR</name>
<organism evidence="1 2">
    <name type="scientific">Mycena belliarum</name>
    <dbReference type="NCBI Taxonomy" id="1033014"/>
    <lineage>
        <taxon>Eukaryota</taxon>
        <taxon>Fungi</taxon>
        <taxon>Dikarya</taxon>
        <taxon>Basidiomycota</taxon>
        <taxon>Agaricomycotina</taxon>
        <taxon>Agaricomycetes</taxon>
        <taxon>Agaricomycetidae</taxon>
        <taxon>Agaricales</taxon>
        <taxon>Marasmiineae</taxon>
        <taxon>Mycenaceae</taxon>
        <taxon>Mycena</taxon>
    </lineage>
</organism>
<proteinExistence type="predicted"/>